<feature type="compositionally biased region" description="Polar residues" evidence="1">
    <location>
        <begin position="218"/>
        <end position="229"/>
    </location>
</feature>
<feature type="region of interest" description="Disordered" evidence="1">
    <location>
        <begin position="177"/>
        <end position="229"/>
    </location>
</feature>
<feature type="compositionally biased region" description="Acidic residues" evidence="1">
    <location>
        <begin position="77"/>
        <end position="87"/>
    </location>
</feature>
<accession>A0A4S3J8B4</accession>
<feature type="region of interest" description="Disordered" evidence="1">
    <location>
        <begin position="1"/>
        <end position="115"/>
    </location>
</feature>
<keyword evidence="4" id="KW-1185">Reference proteome</keyword>
<reference evidence="3 4" key="1">
    <citation type="submission" date="2019-03" db="EMBL/GenBank/DDBJ databases">
        <title>The genome sequence of a newly discovered highly antifungal drug resistant Aspergillus species, Aspergillus tanneri NIH 1004.</title>
        <authorList>
            <person name="Mounaud S."/>
            <person name="Singh I."/>
            <person name="Joardar V."/>
            <person name="Pakala S."/>
            <person name="Pakala S."/>
            <person name="Venepally P."/>
            <person name="Hoover J."/>
            <person name="Nierman W."/>
            <person name="Chung J."/>
            <person name="Losada L."/>
        </authorList>
    </citation>
    <scope>NUCLEOTIDE SEQUENCE [LARGE SCALE GENOMIC DNA]</scope>
    <source>
        <strain evidence="3 4">NIH1004</strain>
    </source>
</reference>
<dbReference type="VEuPathDB" id="FungiDB:EYZ11_009460"/>
<evidence type="ECO:0000313" key="3">
    <source>
        <dbReference type="EMBL" id="THC91075.1"/>
    </source>
</evidence>
<dbReference type="EMBL" id="QUQM01000002">
    <property type="protein sequence ID" value="KAA8651893.1"/>
    <property type="molecule type" value="Genomic_DNA"/>
</dbReference>
<evidence type="ECO:0000313" key="4">
    <source>
        <dbReference type="Proteomes" id="UP000308092"/>
    </source>
</evidence>
<dbReference type="GO" id="GO:0000492">
    <property type="term" value="P:box C/D snoRNP assembly"/>
    <property type="evidence" value="ECO:0007669"/>
    <property type="project" value="InterPro"/>
</dbReference>
<feature type="compositionally biased region" description="Acidic residues" evidence="1">
    <location>
        <begin position="58"/>
        <end position="68"/>
    </location>
</feature>
<evidence type="ECO:0000313" key="2">
    <source>
        <dbReference type="EMBL" id="KAA8651893.1"/>
    </source>
</evidence>
<dbReference type="EMBL" id="SOSA01000450">
    <property type="protein sequence ID" value="THC91075.1"/>
    <property type="molecule type" value="Genomic_DNA"/>
</dbReference>
<dbReference type="OrthoDB" id="1112980at2759"/>
<comment type="caution">
    <text evidence="3">The sequence shown here is derived from an EMBL/GenBank/DDBJ whole genome shotgun (WGS) entry which is preliminary data.</text>
</comment>
<feature type="compositionally biased region" description="Low complexity" evidence="1">
    <location>
        <begin position="16"/>
        <end position="27"/>
    </location>
</feature>
<dbReference type="Pfam" id="PF15370">
    <property type="entry name" value="NOPCHAP1"/>
    <property type="match status" value="1"/>
</dbReference>
<feature type="compositionally biased region" description="Basic and acidic residues" evidence="1">
    <location>
        <begin position="177"/>
        <end position="195"/>
    </location>
</feature>
<dbReference type="PANTHER" id="PTHR38489">
    <property type="entry name" value="HISTONE CHAPERONE DOMAIN-CONTAINING PROTEIN"/>
    <property type="match status" value="1"/>
</dbReference>
<evidence type="ECO:0000256" key="1">
    <source>
        <dbReference type="SAM" id="MobiDB-lite"/>
    </source>
</evidence>
<dbReference type="GeneID" id="54323494"/>
<dbReference type="RefSeq" id="XP_033431254.1">
    <property type="nucleotide sequence ID" value="XM_033565497.1"/>
</dbReference>
<sequence>MVDAQRKRPQSVDRLPPSSATSPTQQPRAQSDLEHARRQISPPRAGSVANGAPPVIASDDDDRDEDDFTSSSGSNTSEDESDEDNDEQAQSGDGDVKSDDGSLPHISGCSKPLIRRVDKDPGLMARLSAFLPQIRSANEDLQREIDAGRGKNLRLDEVDELHEGRYIEMNLGLGVLEEQHSDDHVDKSDGGHTNHSESSSKQNDSNNLEKLMGKNEEASPSNIPTIEEL</sequence>
<feature type="compositionally biased region" description="Polar residues" evidence="1">
    <location>
        <begin position="196"/>
        <end position="208"/>
    </location>
</feature>
<dbReference type="STRING" id="1220188.A0A4S3J8B4"/>
<dbReference type="PANTHER" id="PTHR38489:SF1">
    <property type="entry name" value="HISTONE CHAPERONE DOMAIN-CONTAINING PROTEIN"/>
    <property type="match status" value="1"/>
</dbReference>
<organism evidence="3 4">
    <name type="scientific">Aspergillus tanneri</name>
    <dbReference type="NCBI Taxonomy" id="1220188"/>
    <lineage>
        <taxon>Eukaryota</taxon>
        <taxon>Fungi</taxon>
        <taxon>Dikarya</taxon>
        <taxon>Ascomycota</taxon>
        <taxon>Pezizomycotina</taxon>
        <taxon>Eurotiomycetes</taxon>
        <taxon>Eurotiomycetidae</taxon>
        <taxon>Eurotiales</taxon>
        <taxon>Aspergillaceae</taxon>
        <taxon>Aspergillus</taxon>
        <taxon>Aspergillus subgen. Circumdati</taxon>
    </lineage>
</organism>
<reference evidence="2 5" key="2">
    <citation type="submission" date="2019-08" db="EMBL/GenBank/DDBJ databases">
        <title>The genome sequence of a newly discovered highly antifungal drug resistant Aspergillus species, Aspergillus tanneri NIH 1004.</title>
        <authorList>
            <person name="Mounaud S."/>
            <person name="Singh I."/>
            <person name="Joardar V."/>
            <person name="Pakala S."/>
            <person name="Pakala S."/>
            <person name="Venepally P."/>
            <person name="Chung J.K."/>
            <person name="Losada L."/>
            <person name="Nierman W.C."/>
        </authorList>
    </citation>
    <scope>NUCLEOTIDE SEQUENCE [LARGE SCALE GENOMIC DNA]</scope>
    <source>
        <strain evidence="2 5">NIH1004</strain>
    </source>
</reference>
<name>A0A4S3J8B4_9EURO</name>
<dbReference type="InterPro" id="IPR027921">
    <property type="entry name" value="NOPCHAP1"/>
</dbReference>
<proteinExistence type="predicted"/>
<protein>
    <submittedName>
        <fullName evidence="3">Uncharacterized protein</fullName>
    </submittedName>
</protein>
<dbReference type="AlphaFoldDB" id="A0A4S3J8B4"/>
<evidence type="ECO:0000313" key="5">
    <source>
        <dbReference type="Proteomes" id="UP000324241"/>
    </source>
</evidence>
<gene>
    <name evidence="2" type="ORF">ATNIH1004_000792</name>
    <name evidence="3" type="ORF">EYZ11_009460</name>
</gene>
<dbReference type="Proteomes" id="UP000324241">
    <property type="component" value="Unassembled WGS sequence"/>
</dbReference>
<dbReference type="Proteomes" id="UP000308092">
    <property type="component" value="Unassembled WGS sequence"/>
</dbReference>